<accession>A0A1X7K448</accession>
<organism evidence="1 2">
    <name type="scientific">Paenibacillus aquistagni</name>
    <dbReference type="NCBI Taxonomy" id="1852522"/>
    <lineage>
        <taxon>Bacteria</taxon>
        <taxon>Bacillati</taxon>
        <taxon>Bacillota</taxon>
        <taxon>Bacilli</taxon>
        <taxon>Bacillales</taxon>
        <taxon>Paenibacillaceae</taxon>
        <taxon>Paenibacillus</taxon>
    </lineage>
</organism>
<gene>
    <name evidence="1" type="ORF">SAMN06295960_2012</name>
</gene>
<reference evidence="1 2" key="1">
    <citation type="submission" date="2017-04" db="EMBL/GenBank/DDBJ databases">
        <authorList>
            <person name="Afonso C.L."/>
            <person name="Miller P.J."/>
            <person name="Scott M.A."/>
            <person name="Spackman E."/>
            <person name="Goraichik I."/>
            <person name="Dimitrov K.M."/>
            <person name="Suarez D.L."/>
            <person name="Swayne D.E."/>
        </authorList>
    </citation>
    <scope>NUCLEOTIDE SEQUENCE [LARGE SCALE GENOMIC DNA]</scope>
    <source>
        <strain evidence="1 2">11</strain>
    </source>
</reference>
<dbReference type="STRING" id="1852522.SAMN06295960_2012"/>
<evidence type="ECO:0000313" key="2">
    <source>
        <dbReference type="Proteomes" id="UP000193834"/>
    </source>
</evidence>
<evidence type="ECO:0000313" key="1">
    <source>
        <dbReference type="EMBL" id="SMG35111.1"/>
    </source>
</evidence>
<sequence>MPRFLYVLHRKKASAYVQHQLHEHTCFLRKAGHLNKVDDGLGSLKVKLLHDTWILHTSGITY</sequence>
<dbReference type="AlphaFoldDB" id="A0A1X7K448"/>
<name>A0A1X7K448_9BACL</name>
<dbReference type="EMBL" id="FXAZ01000002">
    <property type="protein sequence ID" value="SMG35111.1"/>
    <property type="molecule type" value="Genomic_DNA"/>
</dbReference>
<protein>
    <submittedName>
        <fullName evidence="1">Uncharacterized protein</fullName>
    </submittedName>
</protein>
<keyword evidence="2" id="KW-1185">Reference proteome</keyword>
<proteinExistence type="predicted"/>
<dbReference type="Proteomes" id="UP000193834">
    <property type="component" value="Unassembled WGS sequence"/>
</dbReference>